<evidence type="ECO:0000259" key="12">
    <source>
        <dbReference type="PROSITE" id="PS51569"/>
    </source>
</evidence>
<reference evidence="15" key="1">
    <citation type="submission" date="2017-02" db="UniProtKB">
        <authorList>
            <consortium name="WormBaseParasite"/>
        </authorList>
    </citation>
    <scope>IDENTIFICATION</scope>
</reference>
<evidence type="ECO:0000256" key="6">
    <source>
        <dbReference type="ARBA" id="ARBA00022691"/>
    </source>
</evidence>
<dbReference type="GO" id="GO:0000077">
    <property type="term" value="P:DNA damage checkpoint signaling"/>
    <property type="evidence" value="ECO:0007669"/>
    <property type="project" value="TreeGrafter"/>
</dbReference>
<organism evidence="15">
    <name type="scientific">Enterobius vermicularis</name>
    <name type="common">Human pinworm</name>
    <dbReference type="NCBI Taxonomy" id="51028"/>
    <lineage>
        <taxon>Eukaryota</taxon>
        <taxon>Metazoa</taxon>
        <taxon>Ecdysozoa</taxon>
        <taxon>Nematoda</taxon>
        <taxon>Chromadorea</taxon>
        <taxon>Rhabditida</taxon>
        <taxon>Spirurina</taxon>
        <taxon>Oxyuridomorpha</taxon>
        <taxon>Oxyuroidea</taxon>
        <taxon>Oxyuridae</taxon>
        <taxon>Enterobius</taxon>
    </lineage>
</organism>
<dbReference type="PANTHER" id="PTHR21451:SF0">
    <property type="entry name" value="HISTONE-LYSINE N-METHYLTRANSFERASE, H3 LYSINE-79 SPECIFIC"/>
    <property type="match status" value="1"/>
</dbReference>
<comment type="subcellular location">
    <subcellularLocation>
        <location evidence="1 11">Nucleus</location>
    </subcellularLocation>
</comment>
<keyword evidence="6 11" id="KW-0949">S-adenosyl-L-methionine</keyword>
<keyword evidence="7 11" id="KW-0156">Chromatin regulator</keyword>
<dbReference type="OrthoDB" id="443402at2759"/>
<dbReference type="Proteomes" id="UP000274131">
    <property type="component" value="Unassembled WGS sequence"/>
</dbReference>
<dbReference type="EC" id="2.1.1.360" evidence="2 11"/>
<comment type="function">
    <text evidence="11">Histone methyltransferase that specifically trimethylates histone H3 to form H3K79me3. This methylation is required for telomere silencing and for the pachytene checkpoint during the meiotic cell cycle by allowing the recruitment of RAD9 to double strand breaks. Nucleosomes are preferred as substrate compared to free histone.</text>
</comment>
<evidence type="ECO:0000256" key="5">
    <source>
        <dbReference type="ARBA" id="ARBA00022679"/>
    </source>
</evidence>
<reference evidence="13 14" key="2">
    <citation type="submission" date="2018-10" db="EMBL/GenBank/DDBJ databases">
        <authorList>
            <consortium name="Pathogen Informatics"/>
        </authorList>
    </citation>
    <scope>NUCLEOTIDE SEQUENCE [LARGE SCALE GENOMIC DNA]</scope>
</reference>
<dbReference type="InterPro" id="IPR025789">
    <property type="entry name" value="DOT1_dom"/>
</dbReference>
<evidence type="ECO:0000256" key="9">
    <source>
        <dbReference type="ARBA" id="ARBA00029821"/>
    </source>
</evidence>
<evidence type="ECO:0000256" key="7">
    <source>
        <dbReference type="ARBA" id="ARBA00022853"/>
    </source>
</evidence>
<dbReference type="InterPro" id="IPR029063">
    <property type="entry name" value="SAM-dependent_MTases_sf"/>
</dbReference>
<evidence type="ECO:0000313" key="13">
    <source>
        <dbReference type="EMBL" id="VDD94378.1"/>
    </source>
</evidence>
<evidence type="ECO:0000313" key="14">
    <source>
        <dbReference type="Proteomes" id="UP000274131"/>
    </source>
</evidence>
<proteinExistence type="inferred from homology"/>
<dbReference type="Pfam" id="PF08123">
    <property type="entry name" value="DOT1"/>
    <property type="match status" value="2"/>
</dbReference>
<evidence type="ECO:0000256" key="2">
    <source>
        <dbReference type="ARBA" id="ARBA00012190"/>
    </source>
</evidence>
<dbReference type="AlphaFoldDB" id="A0A0N4VG37"/>
<dbReference type="GO" id="GO:0005634">
    <property type="term" value="C:nucleus"/>
    <property type="evidence" value="ECO:0007669"/>
    <property type="project" value="UniProtKB-SubCell"/>
</dbReference>
<evidence type="ECO:0000313" key="15">
    <source>
        <dbReference type="WBParaSite" id="EVEC_0000973201-mRNA-1"/>
    </source>
</evidence>
<accession>A0A0N4VG37</accession>
<protein>
    <recommendedName>
        <fullName evidence="3 11">Histone-lysine N-methyltransferase, H3 lysine-79 specific</fullName>
        <ecNumber evidence="2 11">2.1.1.360</ecNumber>
    </recommendedName>
    <alternativeName>
        <fullName evidence="9 11">Histone H3-K79 methyltransferase</fullName>
    </alternativeName>
</protein>
<comment type="catalytic activity">
    <reaction evidence="10 11">
        <text>L-lysyl(79)-[histone H3] + 3 S-adenosyl-L-methionine = N(6),N(6),N(6)-trimethyl-L-lysyl(79)-[histone H3] + 3 S-adenosyl-L-homocysteine + 3 H(+)</text>
        <dbReference type="Rhea" id="RHEA:60328"/>
        <dbReference type="Rhea" id="RHEA-COMP:15549"/>
        <dbReference type="Rhea" id="RHEA-COMP:15552"/>
        <dbReference type="ChEBI" id="CHEBI:15378"/>
        <dbReference type="ChEBI" id="CHEBI:29969"/>
        <dbReference type="ChEBI" id="CHEBI:57856"/>
        <dbReference type="ChEBI" id="CHEBI:59789"/>
        <dbReference type="ChEBI" id="CHEBI:61961"/>
        <dbReference type="EC" id="2.1.1.360"/>
    </reaction>
</comment>
<comment type="miscellaneous">
    <text evidence="11">In contrast to other lysine histone methyltransferases, it does not contain a SET domain, suggesting the existence of another mechanism for methylation of lysine residues of histones.</text>
</comment>
<gene>
    <name evidence="13" type="ORF">EVEC_LOCUS9129</name>
</gene>
<dbReference type="STRING" id="51028.A0A0N4VG37"/>
<comment type="similarity">
    <text evidence="11">Belongs to the class I-like SAM-binding methyltransferase superfamily. DOT1 family.</text>
</comment>
<evidence type="ECO:0000256" key="10">
    <source>
        <dbReference type="ARBA" id="ARBA00047770"/>
    </source>
</evidence>
<dbReference type="PANTHER" id="PTHR21451">
    <property type="entry name" value="HISTONE H3 METHYLTRANSFERASE"/>
    <property type="match status" value="1"/>
</dbReference>
<evidence type="ECO:0000256" key="1">
    <source>
        <dbReference type="ARBA" id="ARBA00004123"/>
    </source>
</evidence>
<keyword evidence="4 11" id="KW-0489">Methyltransferase</keyword>
<dbReference type="GO" id="GO:0140956">
    <property type="term" value="F:histone H3K79 trimethyltransferase activity"/>
    <property type="evidence" value="ECO:0007669"/>
    <property type="project" value="UniProtKB-EC"/>
</dbReference>
<name>A0A0N4VG37_ENTVE</name>
<dbReference type="WBParaSite" id="EVEC_0000973201-mRNA-1">
    <property type="protein sequence ID" value="EVEC_0000973201-mRNA-1"/>
    <property type="gene ID" value="EVEC_0000973201"/>
</dbReference>
<dbReference type="PROSITE" id="PS51569">
    <property type="entry name" value="DOT1"/>
    <property type="match status" value="1"/>
</dbReference>
<evidence type="ECO:0000256" key="8">
    <source>
        <dbReference type="ARBA" id="ARBA00023242"/>
    </source>
</evidence>
<evidence type="ECO:0000256" key="4">
    <source>
        <dbReference type="ARBA" id="ARBA00022603"/>
    </source>
</evidence>
<dbReference type="Gene3D" id="3.40.50.150">
    <property type="entry name" value="Vaccinia Virus protein VP39"/>
    <property type="match status" value="2"/>
</dbReference>
<dbReference type="SUPFAM" id="SSF53335">
    <property type="entry name" value="S-adenosyl-L-methionine-dependent methyltransferases"/>
    <property type="match status" value="2"/>
</dbReference>
<dbReference type="GO" id="GO:0032259">
    <property type="term" value="P:methylation"/>
    <property type="evidence" value="ECO:0007669"/>
    <property type="project" value="UniProtKB-KW"/>
</dbReference>
<sequence>MNASFITEKLISPALSGKVIEFHYPFQQSLRYNEGPEILDLICSKDFENLLKNFNHAAATRAKLVLVTFQVAGYVPQPASKELLFKICNFSYNRAIDNVNLLNSYKVGSSSVYGEITIECFQKILDVIQPNERDVFVDLGSGVGHLVTYIAGATQVRKAIGIEREQIPAGYAKRLASEFKKLVGKKNFPKLDCCAIKESKYVVIWPVQWWTSACFEEVGLVKNLTYRGIIESGHKEAIPAQNVAGTTPSQKSSLGTLSLSISIRIFRKILHDCVSLSSLECSIDNWVEMTRGSAPHAVVPSSDENHQFSPRFTILMNWFGKMVRPFQLYEGDFLEEKYRCLLTERATVLFINNFAFTPDLDERIKKYEIQSNPS</sequence>
<evidence type="ECO:0000256" key="3">
    <source>
        <dbReference type="ARBA" id="ARBA00020987"/>
    </source>
</evidence>
<keyword evidence="14" id="KW-1185">Reference proteome</keyword>
<keyword evidence="8 11" id="KW-0539">Nucleus</keyword>
<feature type="domain" description="DOT1" evidence="12">
    <location>
        <begin position="1"/>
        <end position="374"/>
    </location>
</feature>
<evidence type="ECO:0000256" key="11">
    <source>
        <dbReference type="RuleBase" id="RU271113"/>
    </source>
</evidence>
<dbReference type="GO" id="GO:0006281">
    <property type="term" value="P:DNA repair"/>
    <property type="evidence" value="ECO:0007669"/>
    <property type="project" value="TreeGrafter"/>
</dbReference>
<keyword evidence="5 11" id="KW-0808">Transferase</keyword>
<dbReference type="InterPro" id="IPR030445">
    <property type="entry name" value="H3-K79_meTrfase"/>
</dbReference>
<dbReference type="EMBL" id="UXUI01009829">
    <property type="protein sequence ID" value="VDD94378.1"/>
    <property type="molecule type" value="Genomic_DNA"/>
</dbReference>